<evidence type="ECO:0000256" key="2">
    <source>
        <dbReference type="ARBA" id="ARBA00022553"/>
    </source>
</evidence>
<reference evidence="6 7" key="1">
    <citation type="submission" date="2014-02" db="EMBL/GenBank/DDBJ databases">
        <title>The small core and large imbalanced accessory genome model reveals a collaborative survival strategy of Sorangium cellulosum strains in nature.</title>
        <authorList>
            <person name="Han K."/>
            <person name="Peng R."/>
            <person name="Blom J."/>
            <person name="Li Y.-Z."/>
        </authorList>
    </citation>
    <scope>NUCLEOTIDE SEQUENCE [LARGE SCALE GENOMIC DNA]</scope>
    <source>
        <strain evidence="6 7">So0007-03</strain>
    </source>
</reference>
<dbReference type="AlphaFoldDB" id="A0A150U2P7"/>
<dbReference type="Gene3D" id="3.40.366.10">
    <property type="entry name" value="Malonyl-Coenzyme A Acyl Carrier Protein, domain 2"/>
    <property type="match status" value="1"/>
</dbReference>
<dbReference type="EMBL" id="JEME01000091">
    <property type="protein sequence ID" value="KYG11229.1"/>
    <property type="molecule type" value="Genomic_DNA"/>
</dbReference>
<dbReference type="Proteomes" id="UP000075502">
    <property type="component" value="Unassembled WGS sequence"/>
</dbReference>
<dbReference type="GO" id="GO:0005737">
    <property type="term" value="C:cytoplasm"/>
    <property type="evidence" value="ECO:0007669"/>
    <property type="project" value="TreeGrafter"/>
</dbReference>
<dbReference type="InterPro" id="IPR016035">
    <property type="entry name" value="Acyl_Trfase/lysoPLipase"/>
</dbReference>
<dbReference type="PANTHER" id="PTHR43775:SF37">
    <property type="entry name" value="SI:DKEY-61P9.11"/>
    <property type="match status" value="1"/>
</dbReference>
<feature type="region of interest" description="Disordered" evidence="4">
    <location>
        <begin position="579"/>
        <end position="603"/>
    </location>
</feature>
<dbReference type="InterPro" id="IPR001227">
    <property type="entry name" value="Ac_transferase_dom_sf"/>
</dbReference>
<gene>
    <name evidence="6" type="ORF">BE21_58010</name>
</gene>
<dbReference type="InterPro" id="IPR014043">
    <property type="entry name" value="Acyl_transferase_dom"/>
</dbReference>
<evidence type="ECO:0000256" key="3">
    <source>
        <dbReference type="ARBA" id="ARBA00022679"/>
    </source>
</evidence>
<evidence type="ECO:0000313" key="6">
    <source>
        <dbReference type="EMBL" id="KYG11229.1"/>
    </source>
</evidence>
<feature type="domain" description="Malonyl-CoA:ACP transacylase (MAT)" evidence="5">
    <location>
        <begin position="47"/>
        <end position="344"/>
    </location>
</feature>
<dbReference type="Pfam" id="PF00698">
    <property type="entry name" value="Acyl_transf_1"/>
    <property type="match status" value="1"/>
</dbReference>
<protein>
    <recommendedName>
        <fullName evidence="5">Malonyl-CoA:ACP transacylase (MAT) domain-containing protein</fullName>
    </recommendedName>
</protein>
<dbReference type="GO" id="GO:0006633">
    <property type="term" value="P:fatty acid biosynthetic process"/>
    <property type="evidence" value="ECO:0007669"/>
    <property type="project" value="TreeGrafter"/>
</dbReference>
<dbReference type="InterPro" id="IPR016036">
    <property type="entry name" value="Malonyl_transacylase_ACP-bd"/>
</dbReference>
<dbReference type="GO" id="GO:0004312">
    <property type="term" value="F:fatty acid synthase activity"/>
    <property type="evidence" value="ECO:0007669"/>
    <property type="project" value="TreeGrafter"/>
</dbReference>
<dbReference type="GO" id="GO:0005886">
    <property type="term" value="C:plasma membrane"/>
    <property type="evidence" value="ECO:0007669"/>
    <property type="project" value="TreeGrafter"/>
</dbReference>
<dbReference type="FunFam" id="3.40.366.10:FF:000002">
    <property type="entry name" value="Probable polyketide synthase 2"/>
    <property type="match status" value="1"/>
</dbReference>
<keyword evidence="2" id="KW-0597">Phosphoprotein</keyword>
<dbReference type="PANTHER" id="PTHR43775">
    <property type="entry name" value="FATTY ACID SYNTHASE"/>
    <property type="match status" value="1"/>
</dbReference>
<dbReference type="Gene3D" id="3.30.70.3290">
    <property type="match status" value="1"/>
</dbReference>
<dbReference type="SUPFAM" id="SSF55048">
    <property type="entry name" value="Probable ACP-binding domain of malonyl-CoA ACP transacylase"/>
    <property type="match status" value="1"/>
</dbReference>
<sequence length="603" mass="65429">MAYRLAVAATSREALCAALDAAAQGQAPPGAVRGHASTGSAPKVVFVFPGQGSQWLGMGRKLLSEEPVFRAALSACDGAIQAEAGWSLLAELAADEATSQLGRIDVVQPALFAIEVALSALWRSWGIEPDAVVGHSMGEVAAAHVAGALSLEDAVAIICRRSQLLRRISGRGEMAVVELSLAEAEAALLGYEGRLSVAVSNSPRSTVLAGEPAALAEVLEILSAKGVFCRRVKVDVASHSPQIDPLRDELVAALGEIEPRRATVSMHSTVTGTTVGGPELGASYWADNVRQPVRFAEAVQALMEGGHGLFVEMSPHPLLSTSVEEIRLATKREGVAVGSLRRGQDERLSMLEALGALWVHGAAVGWERLSSADGAGFRRVPLPTYAWQRERYWVEPSAGGAANGSRLVHAGGHPLLGEMQTLSTQKSTRVWETTLDLGRARRTWRWRSRLRTRPWVTVRSRSPTWCSPRRWPSLATRRWRCRSWRPRSSQGACDSTSRAGYRAKAALSFAPTPARSCASRCAPRSRRRWIWPRCAPGFRPARPLRLPMRRWPRWGSSTAQRSRGSSSCGRGRARRWDGCGFPRPPAPQRHTGCTPRSWIRAST</sequence>
<name>A0A150U2P7_SORCE</name>
<evidence type="ECO:0000259" key="5">
    <source>
        <dbReference type="SMART" id="SM00827"/>
    </source>
</evidence>
<accession>A0A150U2P7</accession>
<comment type="caution">
    <text evidence="6">The sequence shown here is derived from an EMBL/GenBank/DDBJ whole genome shotgun (WGS) entry which is preliminary data.</text>
</comment>
<dbReference type="InterPro" id="IPR050091">
    <property type="entry name" value="PKS_NRPS_Biosynth_Enz"/>
</dbReference>
<evidence type="ECO:0000256" key="1">
    <source>
        <dbReference type="ARBA" id="ARBA00022450"/>
    </source>
</evidence>
<evidence type="ECO:0000313" key="7">
    <source>
        <dbReference type="Proteomes" id="UP000075502"/>
    </source>
</evidence>
<keyword evidence="1" id="KW-0596">Phosphopantetheine</keyword>
<dbReference type="SMART" id="SM00827">
    <property type="entry name" value="PKS_AT"/>
    <property type="match status" value="1"/>
</dbReference>
<evidence type="ECO:0000256" key="4">
    <source>
        <dbReference type="SAM" id="MobiDB-lite"/>
    </source>
</evidence>
<proteinExistence type="predicted"/>
<dbReference type="GO" id="GO:0071770">
    <property type="term" value="P:DIM/DIP cell wall layer assembly"/>
    <property type="evidence" value="ECO:0007669"/>
    <property type="project" value="TreeGrafter"/>
</dbReference>
<dbReference type="SUPFAM" id="SSF52151">
    <property type="entry name" value="FabD/lysophospholipase-like"/>
    <property type="match status" value="1"/>
</dbReference>
<keyword evidence="3" id="KW-0808">Transferase</keyword>
<organism evidence="6 7">
    <name type="scientific">Sorangium cellulosum</name>
    <name type="common">Polyangium cellulosum</name>
    <dbReference type="NCBI Taxonomy" id="56"/>
    <lineage>
        <taxon>Bacteria</taxon>
        <taxon>Pseudomonadati</taxon>
        <taxon>Myxococcota</taxon>
        <taxon>Polyangia</taxon>
        <taxon>Polyangiales</taxon>
        <taxon>Polyangiaceae</taxon>
        <taxon>Sorangium</taxon>
    </lineage>
</organism>